<keyword evidence="3 10" id="KW-0808">Transferase</keyword>
<keyword evidence="6 10" id="KW-1133">Transmembrane helix</keyword>
<dbReference type="OrthoDB" id="434092at2759"/>
<reference evidence="11 12" key="1">
    <citation type="journal article" date="2019" name="PLoS Biol.">
        <title>Sex chromosomes control vertical transmission of feminizing Wolbachia symbionts in an isopod.</title>
        <authorList>
            <person name="Becking T."/>
            <person name="Chebbi M.A."/>
            <person name="Giraud I."/>
            <person name="Moumen B."/>
            <person name="Laverre T."/>
            <person name="Caubet Y."/>
            <person name="Peccoud J."/>
            <person name="Gilbert C."/>
            <person name="Cordaux R."/>
        </authorList>
    </citation>
    <scope>NUCLEOTIDE SEQUENCE [LARGE SCALE GENOMIC DNA]</scope>
    <source>
        <strain evidence="11">ANa2</strain>
        <tissue evidence="11">Whole body excluding digestive tract and cuticle</tissue>
    </source>
</reference>
<dbReference type="Pfam" id="PF01151">
    <property type="entry name" value="ELO"/>
    <property type="match status" value="1"/>
</dbReference>
<evidence type="ECO:0000256" key="6">
    <source>
        <dbReference type="ARBA" id="ARBA00022989"/>
    </source>
</evidence>
<evidence type="ECO:0000313" key="12">
    <source>
        <dbReference type="Proteomes" id="UP000326759"/>
    </source>
</evidence>
<sequence length="160" mass="19224">MAIASYLFHVSKYIDLLDTFFMVVRGNKHQITVLHIFHHSSMILNSWMGVRHAPTGHSFFIHLANSFVHISMYSYYFLSSLGTWIRPYLWWKPLLTQMQIIQFFFMFIHMMFGFYNDCPLPMPLVKTVLIYLIVLICLFINFYVQTYLKDSRKLLKNKEY</sequence>
<gene>
    <name evidence="11" type="primary">Elovl5</name>
    <name evidence="11" type="ORF">Anas_10048</name>
</gene>
<dbReference type="GO" id="GO:0030148">
    <property type="term" value="P:sphingolipid biosynthetic process"/>
    <property type="evidence" value="ECO:0007669"/>
    <property type="project" value="TreeGrafter"/>
</dbReference>
<feature type="transmembrane region" description="Helical" evidence="10">
    <location>
        <begin position="59"/>
        <end position="78"/>
    </location>
</feature>
<organism evidence="11 12">
    <name type="scientific">Armadillidium nasatum</name>
    <dbReference type="NCBI Taxonomy" id="96803"/>
    <lineage>
        <taxon>Eukaryota</taxon>
        <taxon>Metazoa</taxon>
        <taxon>Ecdysozoa</taxon>
        <taxon>Arthropoda</taxon>
        <taxon>Crustacea</taxon>
        <taxon>Multicrustacea</taxon>
        <taxon>Malacostraca</taxon>
        <taxon>Eumalacostraca</taxon>
        <taxon>Peracarida</taxon>
        <taxon>Isopoda</taxon>
        <taxon>Oniscidea</taxon>
        <taxon>Crinocheta</taxon>
        <taxon>Armadillidiidae</taxon>
        <taxon>Armadillidium</taxon>
    </lineage>
</organism>
<dbReference type="Proteomes" id="UP000326759">
    <property type="component" value="Unassembled WGS sequence"/>
</dbReference>
<evidence type="ECO:0000256" key="7">
    <source>
        <dbReference type="ARBA" id="ARBA00023098"/>
    </source>
</evidence>
<dbReference type="EMBL" id="SEYY01005493">
    <property type="protein sequence ID" value="KAB7503283.1"/>
    <property type="molecule type" value="Genomic_DNA"/>
</dbReference>
<keyword evidence="9 10" id="KW-0275">Fatty acid biosynthesis</keyword>
<proteinExistence type="inferred from homology"/>
<evidence type="ECO:0000256" key="10">
    <source>
        <dbReference type="RuleBase" id="RU361115"/>
    </source>
</evidence>
<evidence type="ECO:0000256" key="5">
    <source>
        <dbReference type="ARBA" id="ARBA00022832"/>
    </source>
</evidence>
<dbReference type="GO" id="GO:0034625">
    <property type="term" value="P:fatty acid elongation, monounsaturated fatty acid"/>
    <property type="evidence" value="ECO:0007669"/>
    <property type="project" value="TreeGrafter"/>
</dbReference>
<dbReference type="GO" id="GO:0042761">
    <property type="term" value="P:very long-chain fatty acid biosynthetic process"/>
    <property type="evidence" value="ECO:0007669"/>
    <property type="project" value="TreeGrafter"/>
</dbReference>
<comment type="similarity">
    <text evidence="10">Belongs to the ELO family.</text>
</comment>
<evidence type="ECO:0000256" key="4">
    <source>
        <dbReference type="ARBA" id="ARBA00022692"/>
    </source>
</evidence>
<dbReference type="InterPro" id="IPR002076">
    <property type="entry name" value="ELO_fam"/>
</dbReference>
<dbReference type="GO" id="GO:0009922">
    <property type="term" value="F:fatty acid elongase activity"/>
    <property type="evidence" value="ECO:0007669"/>
    <property type="project" value="UniProtKB-EC"/>
</dbReference>
<accession>A0A5N5T9G7</accession>
<keyword evidence="4 10" id="KW-0812">Transmembrane</keyword>
<feature type="transmembrane region" description="Helical" evidence="10">
    <location>
        <begin position="99"/>
        <end position="116"/>
    </location>
</feature>
<evidence type="ECO:0000256" key="2">
    <source>
        <dbReference type="ARBA" id="ARBA00022516"/>
    </source>
</evidence>
<dbReference type="PANTHER" id="PTHR11157">
    <property type="entry name" value="FATTY ACID ACYL TRANSFERASE-RELATED"/>
    <property type="match status" value="1"/>
</dbReference>
<keyword evidence="8 10" id="KW-0472">Membrane</keyword>
<keyword evidence="2 10" id="KW-0444">Lipid biosynthesis</keyword>
<evidence type="ECO:0000313" key="11">
    <source>
        <dbReference type="EMBL" id="KAB7503283.1"/>
    </source>
</evidence>
<evidence type="ECO:0000256" key="1">
    <source>
        <dbReference type="ARBA" id="ARBA00004141"/>
    </source>
</evidence>
<comment type="catalytic activity">
    <reaction evidence="10">
        <text>a very-long-chain acyl-CoA + malonyl-CoA + H(+) = a very-long-chain 3-oxoacyl-CoA + CO2 + CoA</text>
        <dbReference type="Rhea" id="RHEA:32727"/>
        <dbReference type="ChEBI" id="CHEBI:15378"/>
        <dbReference type="ChEBI" id="CHEBI:16526"/>
        <dbReference type="ChEBI" id="CHEBI:57287"/>
        <dbReference type="ChEBI" id="CHEBI:57384"/>
        <dbReference type="ChEBI" id="CHEBI:90725"/>
        <dbReference type="ChEBI" id="CHEBI:90736"/>
        <dbReference type="EC" id="2.3.1.199"/>
    </reaction>
</comment>
<name>A0A5N5T9G7_9CRUS</name>
<keyword evidence="12" id="KW-1185">Reference proteome</keyword>
<feature type="transmembrane region" description="Helical" evidence="10">
    <location>
        <begin position="128"/>
        <end position="148"/>
    </location>
</feature>
<dbReference type="GO" id="GO:0034626">
    <property type="term" value="P:fatty acid elongation, polyunsaturated fatty acid"/>
    <property type="evidence" value="ECO:0007669"/>
    <property type="project" value="TreeGrafter"/>
</dbReference>
<dbReference type="PANTHER" id="PTHR11157:SF126">
    <property type="entry name" value="ELONGATION OF VERY LONG CHAIN FATTY ACIDS PROTEIN"/>
    <property type="match status" value="1"/>
</dbReference>
<keyword evidence="7 10" id="KW-0443">Lipid metabolism</keyword>
<evidence type="ECO:0000256" key="9">
    <source>
        <dbReference type="ARBA" id="ARBA00023160"/>
    </source>
</evidence>
<comment type="subcellular location">
    <subcellularLocation>
        <location evidence="1">Membrane</location>
        <topology evidence="1">Multi-pass membrane protein</topology>
    </subcellularLocation>
</comment>
<dbReference type="GO" id="GO:0019367">
    <property type="term" value="P:fatty acid elongation, saturated fatty acid"/>
    <property type="evidence" value="ECO:0007669"/>
    <property type="project" value="TreeGrafter"/>
</dbReference>
<evidence type="ECO:0000256" key="3">
    <source>
        <dbReference type="ARBA" id="ARBA00022679"/>
    </source>
</evidence>
<dbReference type="AlphaFoldDB" id="A0A5N5T9G7"/>
<comment type="caution">
    <text evidence="10">Lacks conserved residue(s) required for the propagation of feature annotation.</text>
</comment>
<evidence type="ECO:0000256" key="8">
    <source>
        <dbReference type="ARBA" id="ARBA00023136"/>
    </source>
</evidence>
<keyword evidence="5 10" id="KW-0276">Fatty acid metabolism</keyword>
<protein>
    <recommendedName>
        <fullName evidence="10">Elongation of very long chain fatty acids protein</fullName>
        <ecNumber evidence="10">2.3.1.199</ecNumber>
    </recommendedName>
    <alternativeName>
        <fullName evidence="10">Very-long-chain 3-oxoacyl-CoA synthase</fullName>
    </alternativeName>
</protein>
<comment type="caution">
    <text evidence="11">The sequence shown here is derived from an EMBL/GenBank/DDBJ whole genome shotgun (WGS) entry which is preliminary data.</text>
</comment>
<dbReference type="GO" id="GO:0005789">
    <property type="term" value="C:endoplasmic reticulum membrane"/>
    <property type="evidence" value="ECO:0007669"/>
    <property type="project" value="TreeGrafter"/>
</dbReference>
<dbReference type="EC" id="2.3.1.199" evidence="10"/>